<dbReference type="AlphaFoldDB" id="A0A227KP96"/>
<keyword evidence="3" id="KW-1185">Reference proteome</keyword>
<organism evidence="2 3">
    <name type="scientific">Turicimonas muris</name>
    <dbReference type="NCBI Taxonomy" id="1796652"/>
    <lineage>
        <taxon>Bacteria</taxon>
        <taxon>Pseudomonadati</taxon>
        <taxon>Pseudomonadota</taxon>
        <taxon>Betaproteobacteria</taxon>
        <taxon>Burkholderiales</taxon>
        <taxon>Sutterellaceae</taxon>
        <taxon>Turicimonas</taxon>
    </lineage>
</organism>
<sequence length="105" mass="11851">MRRRKVKKIAGLSISLAFILAGCSWSTDQLGPNTYEISGYFDFTMKGSVVVQGLEMQADAQCKTIGPDYVPEVFSISYKNRVFNYDAQRASAVIKYHCVKQEKKK</sequence>
<evidence type="ECO:0000313" key="3">
    <source>
        <dbReference type="Proteomes" id="UP000214610"/>
    </source>
</evidence>
<accession>A0A227KP96</accession>
<gene>
    <name evidence="2" type="ORF">ADH67_06505</name>
</gene>
<evidence type="ECO:0000256" key="1">
    <source>
        <dbReference type="SAM" id="SignalP"/>
    </source>
</evidence>
<proteinExistence type="predicted"/>
<protein>
    <recommendedName>
        <fullName evidence="4">Lipoprotein</fullName>
    </recommendedName>
</protein>
<name>A0A227KP96_9BURK</name>
<reference evidence="3" key="1">
    <citation type="submission" date="2017-05" db="EMBL/GenBank/DDBJ databases">
        <title>Improved OligoMM genomes.</title>
        <authorList>
            <person name="Garzetti D."/>
        </authorList>
    </citation>
    <scope>NUCLEOTIDE SEQUENCE [LARGE SCALE GENOMIC DNA]</scope>
    <source>
        <strain evidence="3">YL45</strain>
    </source>
</reference>
<evidence type="ECO:0008006" key="4">
    <source>
        <dbReference type="Google" id="ProtNLM"/>
    </source>
</evidence>
<evidence type="ECO:0000313" key="2">
    <source>
        <dbReference type="EMBL" id="OXE49774.1"/>
    </source>
</evidence>
<dbReference type="EMBL" id="NHMP01000003">
    <property type="protein sequence ID" value="OXE49774.1"/>
    <property type="molecule type" value="Genomic_DNA"/>
</dbReference>
<feature type="signal peptide" evidence="1">
    <location>
        <begin position="1"/>
        <end position="26"/>
    </location>
</feature>
<dbReference type="Proteomes" id="UP000214610">
    <property type="component" value="Unassembled WGS sequence"/>
</dbReference>
<feature type="chain" id="PRO_5011275499" description="Lipoprotein" evidence="1">
    <location>
        <begin position="27"/>
        <end position="105"/>
    </location>
</feature>
<keyword evidence="1" id="KW-0732">Signal</keyword>
<comment type="caution">
    <text evidence="2">The sequence shown here is derived from an EMBL/GenBank/DDBJ whole genome shotgun (WGS) entry which is preliminary data.</text>
</comment>
<dbReference type="PROSITE" id="PS51257">
    <property type="entry name" value="PROKAR_LIPOPROTEIN"/>
    <property type="match status" value="1"/>
</dbReference>